<reference evidence="1 2" key="1">
    <citation type="journal article" date="2018" name="New Phytol.">
        <title>Comparative genomics and transcriptomics depict ericoid mycorrhizal fungi as versatile saprotrophs and plant mutualists.</title>
        <authorList>
            <person name="Martino E."/>
            <person name="Morin E."/>
            <person name="Grelet G.A."/>
            <person name="Kuo A."/>
            <person name="Kohler A."/>
            <person name="Daghino S."/>
            <person name="Barry K.W."/>
            <person name="Cichocki N."/>
            <person name="Clum A."/>
            <person name="Dockter R.B."/>
            <person name="Hainaut M."/>
            <person name="Kuo R.C."/>
            <person name="LaButti K."/>
            <person name="Lindahl B.D."/>
            <person name="Lindquist E.A."/>
            <person name="Lipzen A."/>
            <person name="Khouja H.R."/>
            <person name="Magnuson J."/>
            <person name="Murat C."/>
            <person name="Ohm R.A."/>
            <person name="Singer S.W."/>
            <person name="Spatafora J.W."/>
            <person name="Wang M."/>
            <person name="Veneault-Fourrey C."/>
            <person name="Henrissat B."/>
            <person name="Grigoriev I.V."/>
            <person name="Martin F.M."/>
            <person name="Perotto S."/>
        </authorList>
    </citation>
    <scope>NUCLEOTIDE SEQUENCE [LARGE SCALE GENOMIC DNA]</scope>
    <source>
        <strain evidence="1 2">ATCC 22711</strain>
    </source>
</reference>
<evidence type="ECO:0008006" key="3">
    <source>
        <dbReference type="Google" id="ProtNLM"/>
    </source>
</evidence>
<proteinExistence type="predicted"/>
<dbReference type="RefSeq" id="XP_024719635.1">
    <property type="nucleotide sequence ID" value="XM_024865844.1"/>
</dbReference>
<keyword evidence="2" id="KW-1185">Reference proteome</keyword>
<evidence type="ECO:0000313" key="1">
    <source>
        <dbReference type="EMBL" id="PSS15036.1"/>
    </source>
</evidence>
<name>A0A2T3AY86_AMORE</name>
<dbReference type="InParanoid" id="A0A2T3AY86"/>
<dbReference type="EMBL" id="KZ679013">
    <property type="protein sequence ID" value="PSS15036.1"/>
    <property type="molecule type" value="Genomic_DNA"/>
</dbReference>
<dbReference type="Proteomes" id="UP000241818">
    <property type="component" value="Unassembled WGS sequence"/>
</dbReference>
<organism evidence="1 2">
    <name type="scientific">Amorphotheca resinae ATCC 22711</name>
    <dbReference type="NCBI Taxonomy" id="857342"/>
    <lineage>
        <taxon>Eukaryota</taxon>
        <taxon>Fungi</taxon>
        <taxon>Dikarya</taxon>
        <taxon>Ascomycota</taxon>
        <taxon>Pezizomycotina</taxon>
        <taxon>Leotiomycetes</taxon>
        <taxon>Helotiales</taxon>
        <taxon>Amorphothecaceae</taxon>
        <taxon>Amorphotheca</taxon>
    </lineage>
</organism>
<accession>A0A2T3AY86</accession>
<evidence type="ECO:0000313" key="2">
    <source>
        <dbReference type="Proteomes" id="UP000241818"/>
    </source>
</evidence>
<sequence length="600" mass="69377">MSTKPRGSRRELNYDPDAAYMLSWASTSPRPTRKCAARRKYYIDSDSDPDNDDDDMVAVNKRATTLHNAIQGITLGAGIHSNQRTVPPVQIATQEHSNSRLFKSLPVEIHQKIVDYLPKDRDVTRYAQICRSTSVSITSSVWRKRFARTFDTSEDMSSQQLAREYMTIRGISRKWCCFDEVKLRGSVTWQLMEEQKNNKPLCLQMLKGLIINSNARKELDKDGNECVIGLNHDYIRKLVTQDAEQNSKNEVQFIDIIDAILKTDVNAFSEKILSAEDEYLVQVIQLCLTPLNLHQKYGTRFHHFDLSQEMAYANPLKQPVFLGEWKQRLNIYWLLATINFFKLHLQHNGEGLLAGEYLDLEPGQSPQTWLGKLKDETQELGTYWKGAYTFMEQRDLVSFRRACSGRNGNPTVFVDDFEPLQDISIFFNESKFPSKKWPRSFEKLNQTDPYVEIPYSSLQPRNLRSRKSPITEAENRRYPFKSFYGTARGEKLAHFYGRIHALPPQGGIPGFQRVSLIKFWEHDGEFDPNMMWAYEGCVLPGNRIIVGRWSWITDTQIQDDDIFSGPFIFWNVDDSRADPPIEETESLDFLESLKDLKIGI</sequence>
<dbReference type="STRING" id="857342.A0A2T3AY86"/>
<dbReference type="Gene3D" id="1.20.1280.50">
    <property type="match status" value="1"/>
</dbReference>
<dbReference type="AlphaFoldDB" id="A0A2T3AY86"/>
<gene>
    <name evidence="1" type="ORF">M430DRAFT_29053</name>
</gene>
<dbReference type="GeneID" id="36573925"/>
<protein>
    <recommendedName>
        <fullName evidence="3">F-box domain-containing protein</fullName>
    </recommendedName>
</protein>
<dbReference type="OrthoDB" id="3971593at2759"/>